<evidence type="ECO:0000256" key="5">
    <source>
        <dbReference type="SAM" id="MobiDB-lite"/>
    </source>
</evidence>
<dbReference type="FunFam" id="3.80.10.10:FF:000383">
    <property type="entry name" value="Leucine-rich repeat receptor protein kinase EMS1"/>
    <property type="match status" value="1"/>
</dbReference>
<keyword evidence="3" id="KW-0433">Leucine-rich repeat</keyword>
<evidence type="ECO:0000259" key="6">
    <source>
        <dbReference type="Pfam" id="PF23598"/>
    </source>
</evidence>
<feature type="region of interest" description="Disordered" evidence="5">
    <location>
        <begin position="264"/>
        <end position="295"/>
    </location>
</feature>
<dbReference type="FunFam" id="3.80.10.10:FF:000041">
    <property type="entry name" value="LRR receptor-like serine/threonine-protein kinase ERECTA"/>
    <property type="match status" value="1"/>
</dbReference>
<dbReference type="SUPFAM" id="SSF52058">
    <property type="entry name" value="L domain-like"/>
    <property type="match status" value="1"/>
</dbReference>
<feature type="region of interest" description="Disordered" evidence="5">
    <location>
        <begin position="307"/>
        <end position="334"/>
    </location>
</feature>
<feature type="region of interest" description="Disordered" evidence="5">
    <location>
        <begin position="1"/>
        <end position="105"/>
    </location>
</feature>
<feature type="domain" description="Disease resistance R13L4/SHOC-2-like LRR" evidence="6">
    <location>
        <begin position="469"/>
        <end position="624"/>
    </location>
</feature>
<evidence type="ECO:0000256" key="1">
    <source>
        <dbReference type="ARBA" id="ARBA00004236"/>
    </source>
</evidence>
<dbReference type="GO" id="GO:0005886">
    <property type="term" value="C:plasma membrane"/>
    <property type="evidence" value="ECO:0007669"/>
    <property type="project" value="UniProtKB-SubCell"/>
</dbReference>
<feature type="compositionally biased region" description="Low complexity" evidence="5">
    <location>
        <begin position="135"/>
        <end position="152"/>
    </location>
</feature>
<keyword evidence="8" id="KW-1185">Reference proteome</keyword>
<dbReference type="OrthoDB" id="2144107at2759"/>
<dbReference type="SMART" id="SM00365">
    <property type="entry name" value="LRR_SD22"/>
    <property type="match status" value="4"/>
</dbReference>
<sequence>MAAQVDTPHRMPALDRGMTPPHSPSTPTASQQPFETAAEESSQAPAAAVAGVIGSGIDTDSVDDSDSESVHVPALPASVAAAKDTTAREAPPSPSPSSVPPGSASTAYQVINHAHMSSPDVRTSIHLDTTATTLSTHSDPDSAPSPTPTTSDIGPPLSVSPALAVPMHAPSVARSHSSSVLASASNPKRFSFFGMTSGRASVSSPKYVTCPSLTLPPSPRALSSWKLSADCKSTLFRRYQKHSDPNHHYSTVLNQLRITSTAVPLPRSDSLASTQTPGSSSGNPLPPPPSYDQSNALHSLEHLYTSDNQLARRVTKRNTFDATNMRNPTNFPMGMRPIASLSGLGQMENRVVATGADDRQILREAFPESQIPIASYLTQGNHALGYGRDGRMKQIIMNWNDGFDFRIEAPLSPGIGHLVCLTMLQLNNHRLGGSLPASFGMLVNLKELCLAGNCLNGPLPDSMCNLSNLEVLDLHDNQFSAPLPLEICRLTNLRILRLNNNQITGTIPLEIGRISGLQQLYLGHNRMEGPIPKSICLLSKLELLQLQHNKLTGEIPADLGHLKSLKFLFLNSNRLIGELNGSMFTNFRTLEYLLLNRNQFSGDIPQALLNLRQTQILRLDNNYFNPASKDQMSFSVKLGVQLGFKKIVLRPQNPGQPPYLTVPEYTEFPPDVLHPSDHVAAQRSRGTHRLTSLFDLPDNPNRWTPAEVAFWVKYYGANDDVCRSIIELQMTGGQFFRLGEGDLESALGMWDPNVRMIVGCAMQRVLAQSNGLLPPDYEG</sequence>
<keyword evidence="2" id="KW-1003">Cell membrane</keyword>
<dbReference type="InterPro" id="IPR055414">
    <property type="entry name" value="LRR_R13L4/SHOC2-like"/>
</dbReference>
<dbReference type="Pfam" id="PF23598">
    <property type="entry name" value="LRR_14"/>
    <property type="match status" value="1"/>
</dbReference>
<dbReference type="InterPro" id="IPR053038">
    <property type="entry name" value="RLP_Defense"/>
</dbReference>
<feature type="region of interest" description="Disordered" evidence="5">
    <location>
        <begin position="133"/>
        <end position="162"/>
    </location>
</feature>
<keyword evidence="2" id="KW-0472">Membrane</keyword>
<dbReference type="InterPro" id="IPR032675">
    <property type="entry name" value="LRR_dom_sf"/>
</dbReference>
<evidence type="ECO:0000313" key="8">
    <source>
        <dbReference type="Proteomes" id="UP000320333"/>
    </source>
</evidence>
<dbReference type="Pfam" id="PF00560">
    <property type="entry name" value="LRR_1"/>
    <property type="match status" value="1"/>
</dbReference>
<dbReference type="Proteomes" id="UP000320333">
    <property type="component" value="Unassembled WGS sequence"/>
</dbReference>
<dbReference type="PANTHER" id="PTHR48064:SF6">
    <property type="entry name" value="RECEPTOR-LIKE PROTEIN KINASE 2"/>
    <property type="match status" value="1"/>
</dbReference>
<comment type="caution">
    <text evidence="7">The sequence shown here is derived from an EMBL/GenBank/DDBJ whole genome shotgun (WGS) entry which is preliminary data.</text>
</comment>
<dbReference type="PANTHER" id="PTHR48064">
    <property type="entry name" value="OS01G0750400 PROTEIN"/>
    <property type="match status" value="1"/>
</dbReference>
<comment type="subcellular location">
    <subcellularLocation>
        <location evidence="1">Cell membrane</location>
    </subcellularLocation>
</comment>
<name>A0A507FB45_9FUNG</name>
<protein>
    <recommendedName>
        <fullName evidence="6">Disease resistance R13L4/SHOC-2-like LRR domain-containing protein</fullName>
    </recommendedName>
</protein>
<feature type="compositionally biased region" description="Low complexity" evidence="5">
    <location>
        <begin position="25"/>
        <end position="59"/>
    </location>
</feature>
<dbReference type="InterPro" id="IPR001611">
    <property type="entry name" value="Leu-rich_rpt"/>
</dbReference>
<accession>A0A507FB45</accession>
<organism evidence="7 8">
    <name type="scientific">Chytriomyces confervae</name>
    <dbReference type="NCBI Taxonomy" id="246404"/>
    <lineage>
        <taxon>Eukaryota</taxon>
        <taxon>Fungi</taxon>
        <taxon>Fungi incertae sedis</taxon>
        <taxon>Chytridiomycota</taxon>
        <taxon>Chytridiomycota incertae sedis</taxon>
        <taxon>Chytridiomycetes</taxon>
        <taxon>Chytridiales</taxon>
        <taxon>Chytriomycetaceae</taxon>
        <taxon>Chytriomyces</taxon>
    </lineage>
</organism>
<dbReference type="InterPro" id="IPR013761">
    <property type="entry name" value="SAM/pointed_sf"/>
</dbReference>
<dbReference type="EMBL" id="QEAP01000178">
    <property type="protein sequence ID" value="TPX73561.1"/>
    <property type="molecule type" value="Genomic_DNA"/>
</dbReference>
<feature type="compositionally biased region" description="Polar residues" evidence="5">
    <location>
        <begin position="320"/>
        <end position="330"/>
    </location>
</feature>
<evidence type="ECO:0000256" key="2">
    <source>
        <dbReference type="ARBA" id="ARBA00022475"/>
    </source>
</evidence>
<keyword evidence="4" id="KW-0677">Repeat</keyword>
<evidence type="ECO:0000256" key="3">
    <source>
        <dbReference type="ARBA" id="ARBA00022614"/>
    </source>
</evidence>
<dbReference type="InterPro" id="IPR003591">
    <property type="entry name" value="Leu-rich_rpt_typical-subtyp"/>
</dbReference>
<dbReference type="STRING" id="246404.A0A507FB45"/>
<reference evidence="7 8" key="1">
    <citation type="journal article" date="2019" name="Sci. Rep.">
        <title>Comparative genomics of chytrid fungi reveal insights into the obligate biotrophic and pathogenic lifestyle of Synchytrium endobioticum.</title>
        <authorList>
            <person name="van de Vossenberg B.T.L.H."/>
            <person name="Warris S."/>
            <person name="Nguyen H.D.T."/>
            <person name="van Gent-Pelzer M.P.E."/>
            <person name="Joly D.L."/>
            <person name="van de Geest H.C."/>
            <person name="Bonants P.J.M."/>
            <person name="Smith D.S."/>
            <person name="Levesque C.A."/>
            <person name="van der Lee T.A.J."/>
        </authorList>
    </citation>
    <scope>NUCLEOTIDE SEQUENCE [LARGE SCALE GENOMIC DNA]</scope>
    <source>
        <strain evidence="7 8">CBS 675.73</strain>
    </source>
</reference>
<dbReference type="AlphaFoldDB" id="A0A507FB45"/>
<proteinExistence type="predicted"/>
<dbReference type="SMART" id="SM00369">
    <property type="entry name" value="LRR_TYP"/>
    <property type="match status" value="5"/>
</dbReference>
<gene>
    <name evidence="7" type="ORF">CcCBS67573_g05169</name>
</gene>
<dbReference type="Gene3D" id="3.80.10.10">
    <property type="entry name" value="Ribonuclease Inhibitor"/>
    <property type="match status" value="1"/>
</dbReference>
<dbReference type="SUPFAM" id="SSF47769">
    <property type="entry name" value="SAM/Pointed domain"/>
    <property type="match status" value="1"/>
</dbReference>
<evidence type="ECO:0000256" key="4">
    <source>
        <dbReference type="ARBA" id="ARBA00022737"/>
    </source>
</evidence>
<evidence type="ECO:0000313" key="7">
    <source>
        <dbReference type="EMBL" id="TPX73561.1"/>
    </source>
</evidence>